<sequence length="208" mass="22731">MKFTKKLSIIVCSLATAFLYTAVITNTYKSAAQAEGQELIINGGFEIDPLADSNDPNIVNANVTAWVKSGDPIDISGVTISNFPHTGNQGLSLGAFSGVSYISQNIPTVLGQHYQLTYYFASIEEAPNLKNKFKVFIGGKKVSVKKDTPYQPYTRYTLDFKAKGASTEIKFGSKAKYAFLYLDDVSVKATPEHPGENYGDEVIDDEDD</sequence>
<dbReference type="Pfam" id="PF04862">
    <property type="entry name" value="DUF642"/>
    <property type="match status" value="1"/>
</dbReference>
<accession>A0A7D7QPZ4</accession>
<dbReference type="InterPro" id="IPR006946">
    <property type="entry name" value="DGR2-like_dom"/>
</dbReference>
<gene>
    <name evidence="3" type="ORF">HUN01_03820</name>
</gene>
<dbReference type="RefSeq" id="WP_181930155.1">
    <property type="nucleotide sequence ID" value="NZ_CP054698.1"/>
</dbReference>
<proteinExistence type="predicted"/>
<dbReference type="Gene3D" id="2.60.120.260">
    <property type="entry name" value="Galactose-binding domain-like"/>
    <property type="match status" value="1"/>
</dbReference>
<evidence type="ECO:0000256" key="1">
    <source>
        <dbReference type="SAM" id="SignalP"/>
    </source>
</evidence>
<keyword evidence="4" id="KW-1185">Reference proteome</keyword>
<organism evidence="3 4">
    <name type="scientific">Nostoc edaphicum CCNP1411</name>
    <dbReference type="NCBI Taxonomy" id="1472755"/>
    <lineage>
        <taxon>Bacteria</taxon>
        <taxon>Bacillati</taxon>
        <taxon>Cyanobacteriota</taxon>
        <taxon>Cyanophyceae</taxon>
        <taxon>Nostocales</taxon>
        <taxon>Nostocaceae</taxon>
        <taxon>Nostoc</taxon>
    </lineage>
</organism>
<dbReference type="AlphaFoldDB" id="A0A7D7QPZ4"/>
<dbReference type="Proteomes" id="UP000514713">
    <property type="component" value="Chromosome"/>
</dbReference>
<dbReference type="KEGG" id="ned:HUN01_03820"/>
<name>A0A7D7QPZ4_9NOSO</name>
<feature type="chain" id="PRO_5028915103" evidence="1">
    <location>
        <begin position="23"/>
        <end position="208"/>
    </location>
</feature>
<evidence type="ECO:0000313" key="3">
    <source>
        <dbReference type="EMBL" id="QMS86743.1"/>
    </source>
</evidence>
<evidence type="ECO:0000259" key="2">
    <source>
        <dbReference type="Pfam" id="PF04862"/>
    </source>
</evidence>
<dbReference type="EMBL" id="CP054698">
    <property type="protein sequence ID" value="QMS86743.1"/>
    <property type="molecule type" value="Genomic_DNA"/>
</dbReference>
<evidence type="ECO:0000313" key="4">
    <source>
        <dbReference type="Proteomes" id="UP000514713"/>
    </source>
</evidence>
<reference evidence="4" key="1">
    <citation type="submission" date="2020-06" db="EMBL/GenBank/DDBJ databases">
        <title>Nostoc edaphicum CCNP1411 genome.</title>
        <authorList>
            <person name="Fidor A."/>
            <person name="Grabski M."/>
            <person name="Gawor J."/>
            <person name="Gromadka R."/>
            <person name="Wegrzyn G."/>
            <person name="Mazur-Marzec H."/>
        </authorList>
    </citation>
    <scope>NUCLEOTIDE SEQUENCE [LARGE SCALE GENOMIC DNA]</scope>
    <source>
        <strain evidence="4">CCNP1411</strain>
    </source>
</reference>
<feature type="signal peptide" evidence="1">
    <location>
        <begin position="1"/>
        <end position="22"/>
    </location>
</feature>
<keyword evidence="1" id="KW-0732">Signal</keyword>
<protein>
    <submittedName>
        <fullName evidence="3">DUF642 domain-containing protein</fullName>
    </submittedName>
</protein>
<feature type="domain" description="DUF642" evidence="2">
    <location>
        <begin position="39"/>
        <end position="175"/>
    </location>
</feature>